<protein>
    <submittedName>
        <fullName evidence="1">DUF3144 domain-containing protein</fullName>
    </submittedName>
</protein>
<gene>
    <name evidence="1" type="ORF">GPY61_04625</name>
</gene>
<organism evidence="1 2">
    <name type="scientific">Massilia cellulosiltytica</name>
    <dbReference type="NCBI Taxonomy" id="2683234"/>
    <lineage>
        <taxon>Bacteria</taxon>
        <taxon>Pseudomonadati</taxon>
        <taxon>Pseudomonadota</taxon>
        <taxon>Betaproteobacteria</taxon>
        <taxon>Burkholderiales</taxon>
        <taxon>Oxalobacteraceae</taxon>
        <taxon>Telluria group</taxon>
        <taxon>Massilia</taxon>
    </lineage>
</organism>
<dbReference type="Pfam" id="PF11342">
    <property type="entry name" value="DUF3144"/>
    <property type="match status" value="1"/>
</dbReference>
<name>A0A7X3K5S9_9BURK</name>
<keyword evidence="2" id="KW-1185">Reference proteome</keyword>
<dbReference type="RefSeq" id="WP_056126179.1">
    <property type="nucleotide sequence ID" value="NZ_CP168562.1"/>
</dbReference>
<reference evidence="1 2" key="1">
    <citation type="submission" date="2019-12" db="EMBL/GenBank/DDBJ databases">
        <authorList>
            <person name="Li C."/>
            <person name="Zhao J."/>
        </authorList>
    </citation>
    <scope>NUCLEOTIDE SEQUENCE [LARGE SCALE GENOMIC DNA]</scope>
    <source>
        <strain evidence="1 2">NEAU-DD11</strain>
    </source>
</reference>
<dbReference type="Proteomes" id="UP000443353">
    <property type="component" value="Unassembled WGS sequence"/>
</dbReference>
<evidence type="ECO:0000313" key="1">
    <source>
        <dbReference type="EMBL" id="MVW59209.1"/>
    </source>
</evidence>
<dbReference type="InterPro" id="IPR021490">
    <property type="entry name" value="DUF3144"/>
</dbReference>
<sequence length="98" mass="10980">MSDNAPSPEFFDRANALINLANDQCTSTHPSEVSASTLYASARFNAFIVAATTGSAETMTSEKARALEYFTDQFRKMMEANLDDFIENFDTYMKRAEK</sequence>
<dbReference type="EMBL" id="WSES01000001">
    <property type="protein sequence ID" value="MVW59209.1"/>
    <property type="molecule type" value="Genomic_DNA"/>
</dbReference>
<dbReference type="AlphaFoldDB" id="A0A7X3K5S9"/>
<dbReference type="Gene3D" id="1.10.287.3020">
    <property type="match status" value="1"/>
</dbReference>
<proteinExistence type="predicted"/>
<evidence type="ECO:0000313" key="2">
    <source>
        <dbReference type="Proteomes" id="UP000443353"/>
    </source>
</evidence>
<accession>A0A7X3K5S9</accession>
<comment type="caution">
    <text evidence="1">The sequence shown here is derived from an EMBL/GenBank/DDBJ whole genome shotgun (WGS) entry which is preliminary data.</text>
</comment>